<dbReference type="OrthoDB" id="1739691at2759"/>
<dbReference type="InParanoid" id="A0A1Q3C6Z4"/>
<sequence>ISKLTSPMEAITLSDNYNKENIPPFSPKQANPVPVNAPSFKKIPTCKRRFRKPLADITNLFNNSVSSSSTQESISLLLSSPPVSVCAPNARKRKAVGSSSSKSLRMGFR</sequence>
<name>A0A1Q3C6Z4_CEPFO</name>
<feature type="region of interest" description="Disordered" evidence="1">
    <location>
        <begin position="90"/>
        <end position="109"/>
    </location>
</feature>
<dbReference type="Proteomes" id="UP000187406">
    <property type="component" value="Unassembled WGS sequence"/>
</dbReference>
<dbReference type="AlphaFoldDB" id="A0A1Q3C6Z4"/>
<evidence type="ECO:0000313" key="2">
    <source>
        <dbReference type="EMBL" id="GAV75989.1"/>
    </source>
</evidence>
<reference evidence="3" key="1">
    <citation type="submission" date="2016-04" db="EMBL/GenBank/DDBJ databases">
        <title>Cephalotus genome sequencing.</title>
        <authorList>
            <person name="Fukushima K."/>
            <person name="Hasebe M."/>
            <person name="Fang X."/>
        </authorList>
    </citation>
    <scope>NUCLEOTIDE SEQUENCE [LARGE SCALE GENOMIC DNA]</scope>
    <source>
        <strain evidence="3">cv. St1</strain>
    </source>
</reference>
<dbReference type="EMBL" id="BDDD01001437">
    <property type="protein sequence ID" value="GAV75989.1"/>
    <property type="molecule type" value="Genomic_DNA"/>
</dbReference>
<accession>A0A1Q3C6Z4</accession>
<organism evidence="2 3">
    <name type="scientific">Cephalotus follicularis</name>
    <name type="common">Albany pitcher plant</name>
    <dbReference type="NCBI Taxonomy" id="3775"/>
    <lineage>
        <taxon>Eukaryota</taxon>
        <taxon>Viridiplantae</taxon>
        <taxon>Streptophyta</taxon>
        <taxon>Embryophyta</taxon>
        <taxon>Tracheophyta</taxon>
        <taxon>Spermatophyta</taxon>
        <taxon>Magnoliopsida</taxon>
        <taxon>eudicotyledons</taxon>
        <taxon>Gunneridae</taxon>
        <taxon>Pentapetalae</taxon>
        <taxon>rosids</taxon>
        <taxon>fabids</taxon>
        <taxon>Oxalidales</taxon>
        <taxon>Cephalotaceae</taxon>
        <taxon>Cephalotus</taxon>
    </lineage>
</organism>
<protein>
    <submittedName>
        <fullName evidence="2">Uncharacterized protein</fullName>
    </submittedName>
</protein>
<keyword evidence="3" id="KW-1185">Reference proteome</keyword>
<comment type="caution">
    <text evidence="2">The sequence shown here is derived from an EMBL/GenBank/DDBJ whole genome shotgun (WGS) entry which is preliminary data.</text>
</comment>
<proteinExistence type="predicted"/>
<feature type="non-terminal residue" evidence="2">
    <location>
        <position position="1"/>
    </location>
</feature>
<evidence type="ECO:0000256" key="1">
    <source>
        <dbReference type="SAM" id="MobiDB-lite"/>
    </source>
</evidence>
<gene>
    <name evidence="2" type="ORF">CFOL_v3_19465</name>
</gene>
<evidence type="ECO:0000313" key="3">
    <source>
        <dbReference type="Proteomes" id="UP000187406"/>
    </source>
</evidence>